<dbReference type="AlphaFoldDB" id="A0A4D9DPW2"/>
<protein>
    <submittedName>
        <fullName evidence="2">Dapper like protein 2</fullName>
    </submittedName>
</protein>
<proteinExistence type="predicted"/>
<reference evidence="2 3" key="1">
    <citation type="submission" date="2019-04" db="EMBL/GenBank/DDBJ databases">
        <title>Draft genome of the big-headed turtle Platysternon megacephalum.</title>
        <authorList>
            <person name="Gong S."/>
        </authorList>
    </citation>
    <scope>NUCLEOTIDE SEQUENCE [LARGE SCALE GENOMIC DNA]</scope>
    <source>
        <strain evidence="2">DO16091913</strain>
        <tissue evidence="2">Muscle</tissue>
    </source>
</reference>
<keyword evidence="3" id="KW-1185">Reference proteome</keyword>
<sequence>MGQPRLPRPQEPRGQAAAEPGPEPRSPGGPRGGKDSPEVSLLMGRLPLPKGPSGLTDRAAAAAALPSPAAQLAQLQRETHQENPRPGLPPPALCPLPAPPQLQGQSHVRGAQRSRLG</sequence>
<feature type="compositionally biased region" description="Pro residues" evidence="1">
    <location>
        <begin position="86"/>
        <end position="100"/>
    </location>
</feature>
<evidence type="ECO:0000256" key="1">
    <source>
        <dbReference type="SAM" id="MobiDB-lite"/>
    </source>
</evidence>
<feature type="compositionally biased region" description="Low complexity" evidence="1">
    <location>
        <begin position="59"/>
        <end position="76"/>
    </location>
</feature>
<name>A0A4D9DPW2_9SAUR</name>
<feature type="region of interest" description="Disordered" evidence="1">
    <location>
        <begin position="1"/>
        <end position="117"/>
    </location>
</feature>
<evidence type="ECO:0000313" key="3">
    <source>
        <dbReference type="Proteomes" id="UP000297703"/>
    </source>
</evidence>
<accession>A0A4D9DPW2</accession>
<gene>
    <name evidence="2" type="ORF">DR999_PMT18914</name>
</gene>
<organism evidence="2 3">
    <name type="scientific">Platysternon megacephalum</name>
    <name type="common">big-headed turtle</name>
    <dbReference type="NCBI Taxonomy" id="55544"/>
    <lineage>
        <taxon>Eukaryota</taxon>
        <taxon>Metazoa</taxon>
        <taxon>Chordata</taxon>
        <taxon>Craniata</taxon>
        <taxon>Vertebrata</taxon>
        <taxon>Euteleostomi</taxon>
        <taxon>Archelosauria</taxon>
        <taxon>Testudinata</taxon>
        <taxon>Testudines</taxon>
        <taxon>Cryptodira</taxon>
        <taxon>Durocryptodira</taxon>
        <taxon>Testudinoidea</taxon>
        <taxon>Platysternidae</taxon>
        <taxon>Platysternon</taxon>
    </lineage>
</organism>
<evidence type="ECO:0000313" key="2">
    <source>
        <dbReference type="EMBL" id="TFJ99084.1"/>
    </source>
</evidence>
<reference evidence="2 3" key="2">
    <citation type="submission" date="2019-04" db="EMBL/GenBank/DDBJ databases">
        <title>The genome sequence of big-headed turtle.</title>
        <authorList>
            <person name="Gong S."/>
        </authorList>
    </citation>
    <scope>NUCLEOTIDE SEQUENCE [LARGE SCALE GENOMIC DNA]</scope>
    <source>
        <strain evidence="2">DO16091913</strain>
        <tissue evidence="2">Muscle</tissue>
    </source>
</reference>
<comment type="caution">
    <text evidence="2">The sequence shown here is derived from an EMBL/GenBank/DDBJ whole genome shotgun (WGS) entry which is preliminary data.</text>
</comment>
<dbReference type="Proteomes" id="UP000297703">
    <property type="component" value="Unassembled WGS sequence"/>
</dbReference>
<dbReference type="EMBL" id="QXTE01000350">
    <property type="protein sequence ID" value="TFJ99084.1"/>
    <property type="molecule type" value="Genomic_DNA"/>
</dbReference>